<comment type="caution">
    <text evidence="1">The sequence shown here is derived from an EMBL/GenBank/DDBJ whole genome shotgun (WGS) entry which is preliminary data.</text>
</comment>
<reference evidence="1 2" key="1">
    <citation type="journal article" date="2019" name="bioRxiv">
        <title>Bacteria contribute to plant secondary compound degradation in a generalist herbivore system.</title>
        <authorList>
            <person name="Francoeur C.B."/>
            <person name="Khadempour L."/>
            <person name="Moreira-Soto R.D."/>
            <person name="Gotting K."/>
            <person name="Book A.J."/>
            <person name="Pinto-Tomas A.A."/>
            <person name="Keefover-Ring K."/>
            <person name="Currie C.R."/>
        </authorList>
    </citation>
    <scope>NUCLEOTIDE SEQUENCE [LARGE SCALE GENOMIC DNA]</scope>
    <source>
        <strain evidence="1 2">Acro-805</strain>
    </source>
</reference>
<dbReference type="Proteomes" id="UP000780690">
    <property type="component" value="Unassembled WGS sequence"/>
</dbReference>
<gene>
    <name evidence="1" type="ORF">F3J38_18160</name>
</gene>
<sequence>MKKSNRAVRRHHMKRLKTKRGRYNNTAASWDGDATVASIGNVYHTPCRCSCWMCGHQRFYHGLNMQEVRARAKHQE</sequence>
<name>A0ABX0QYE2_9GAMM</name>
<organism evidence="1 2">
    <name type="scientific">Candidatus Pantoea formicae</name>
    <dbReference type="NCBI Taxonomy" id="2608355"/>
    <lineage>
        <taxon>Bacteria</taxon>
        <taxon>Pseudomonadati</taxon>
        <taxon>Pseudomonadota</taxon>
        <taxon>Gammaproteobacteria</taxon>
        <taxon>Enterobacterales</taxon>
        <taxon>Erwiniaceae</taxon>
        <taxon>Pantoea</taxon>
    </lineage>
</organism>
<protein>
    <submittedName>
        <fullName evidence="1">Uncharacterized protein</fullName>
    </submittedName>
</protein>
<proteinExistence type="predicted"/>
<keyword evidence="2" id="KW-1185">Reference proteome</keyword>
<dbReference type="EMBL" id="VWXD01000006">
    <property type="protein sequence ID" value="NIF01962.1"/>
    <property type="molecule type" value="Genomic_DNA"/>
</dbReference>
<evidence type="ECO:0000313" key="2">
    <source>
        <dbReference type="Proteomes" id="UP000780690"/>
    </source>
</evidence>
<accession>A0ABX0QYE2</accession>
<evidence type="ECO:0000313" key="1">
    <source>
        <dbReference type="EMBL" id="NIF01962.1"/>
    </source>
</evidence>